<evidence type="ECO:0000256" key="3">
    <source>
        <dbReference type="ARBA" id="ARBA00022475"/>
    </source>
</evidence>
<feature type="domain" description="OmpA-like" evidence="10">
    <location>
        <begin position="222"/>
        <end position="340"/>
    </location>
</feature>
<comment type="subcellular location">
    <subcellularLocation>
        <location evidence="1">Cell membrane</location>
        <topology evidence="1">Single-pass membrane protein</topology>
    </subcellularLocation>
</comment>
<dbReference type="PROSITE" id="PS51123">
    <property type="entry name" value="OMPA_2"/>
    <property type="match status" value="1"/>
</dbReference>
<proteinExistence type="inferred from homology"/>
<dbReference type="Proteomes" id="UP001279553">
    <property type="component" value="Unassembled WGS sequence"/>
</dbReference>
<keyword evidence="5 9" id="KW-1133">Transmembrane helix</keyword>
<dbReference type="GO" id="GO:0005886">
    <property type="term" value="C:plasma membrane"/>
    <property type="evidence" value="ECO:0007669"/>
    <property type="project" value="UniProtKB-SubCell"/>
</dbReference>
<keyword evidence="6 7" id="KW-0472">Membrane</keyword>
<evidence type="ECO:0000256" key="7">
    <source>
        <dbReference type="PROSITE-ProRule" id="PRU00473"/>
    </source>
</evidence>
<dbReference type="SUPFAM" id="SSF103088">
    <property type="entry name" value="OmpA-like"/>
    <property type="match status" value="1"/>
</dbReference>
<gene>
    <name evidence="11" type="ORF">SIL87_08385</name>
</gene>
<protein>
    <submittedName>
        <fullName evidence="11">Flagellar motor protein MotB</fullName>
    </submittedName>
</protein>
<keyword evidence="11" id="KW-0969">Cilium</keyword>
<reference evidence="11 12" key="1">
    <citation type="submission" date="2023-11" db="EMBL/GenBank/DDBJ databases">
        <title>MicrobeMod: A computational toolkit for identifying prokaryotic methylation and restriction-modification with nanopore sequencing.</title>
        <authorList>
            <person name="Crits-Christoph A."/>
            <person name="Kang S.C."/>
            <person name="Lee H."/>
            <person name="Ostrov N."/>
        </authorList>
    </citation>
    <scope>NUCLEOTIDE SEQUENCE [LARGE SCALE GENOMIC DNA]</scope>
    <source>
        <strain evidence="11 12">DSMZ 700</strain>
    </source>
</reference>
<dbReference type="PANTHER" id="PTHR30329">
    <property type="entry name" value="STATOR ELEMENT OF FLAGELLAR MOTOR COMPLEX"/>
    <property type="match status" value="1"/>
</dbReference>
<dbReference type="RefSeq" id="WP_319613706.1">
    <property type="nucleotide sequence ID" value="NZ_JAWXYB010000018.1"/>
</dbReference>
<comment type="caution">
    <text evidence="11">The sequence shown here is derived from an EMBL/GenBank/DDBJ whole genome shotgun (WGS) entry which is preliminary data.</text>
</comment>
<evidence type="ECO:0000256" key="1">
    <source>
        <dbReference type="ARBA" id="ARBA00004162"/>
    </source>
</evidence>
<dbReference type="InterPro" id="IPR050330">
    <property type="entry name" value="Bact_OuterMem_StrucFunc"/>
</dbReference>
<feature type="region of interest" description="Disordered" evidence="8">
    <location>
        <begin position="136"/>
        <end position="164"/>
    </location>
</feature>
<dbReference type="PANTHER" id="PTHR30329:SF21">
    <property type="entry name" value="LIPOPROTEIN YIAD-RELATED"/>
    <property type="match status" value="1"/>
</dbReference>
<dbReference type="Gene3D" id="3.30.1330.60">
    <property type="entry name" value="OmpA-like domain"/>
    <property type="match status" value="1"/>
</dbReference>
<dbReference type="Pfam" id="PF13677">
    <property type="entry name" value="MotB_plug"/>
    <property type="match status" value="1"/>
</dbReference>
<dbReference type="InterPro" id="IPR006665">
    <property type="entry name" value="OmpA-like"/>
</dbReference>
<keyword evidence="12" id="KW-1185">Reference proteome</keyword>
<evidence type="ECO:0000256" key="2">
    <source>
        <dbReference type="ARBA" id="ARBA00008914"/>
    </source>
</evidence>
<feature type="compositionally biased region" description="Polar residues" evidence="8">
    <location>
        <begin position="136"/>
        <end position="148"/>
    </location>
</feature>
<evidence type="ECO:0000259" key="10">
    <source>
        <dbReference type="PROSITE" id="PS51123"/>
    </source>
</evidence>
<dbReference type="Pfam" id="PF00691">
    <property type="entry name" value="OmpA"/>
    <property type="match status" value="1"/>
</dbReference>
<accession>A0AAW9DNX5</accession>
<evidence type="ECO:0000313" key="11">
    <source>
        <dbReference type="EMBL" id="MDX5930776.1"/>
    </source>
</evidence>
<name>A0AAW9DNX5_ACIAO</name>
<evidence type="ECO:0000256" key="8">
    <source>
        <dbReference type="SAM" id="MobiDB-lite"/>
    </source>
</evidence>
<evidence type="ECO:0000256" key="5">
    <source>
        <dbReference type="ARBA" id="ARBA00022989"/>
    </source>
</evidence>
<evidence type="ECO:0000256" key="4">
    <source>
        <dbReference type="ARBA" id="ARBA00022692"/>
    </source>
</evidence>
<dbReference type="EMBL" id="JAWXYB010000018">
    <property type="protein sequence ID" value="MDX5930776.1"/>
    <property type="molecule type" value="Genomic_DNA"/>
</dbReference>
<dbReference type="InterPro" id="IPR025713">
    <property type="entry name" value="MotB-like_N_dom"/>
</dbReference>
<dbReference type="InterPro" id="IPR036737">
    <property type="entry name" value="OmpA-like_sf"/>
</dbReference>
<keyword evidence="11" id="KW-0966">Cell projection</keyword>
<evidence type="ECO:0000256" key="9">
    <source>
        <dbReference type="SAM" id="Phobius"/>
    </source>
</evidence>
<organism evidence="11 12">
    <name type="scientific">Acidiphilium acidophilum</name>
    <name type="common">Thiobacillus acidophilus</name>
    <dbReference type="NCBI Taxonomy" id="76588"/>
    <lineage>
        <taxon>Bacteria</taxon>
        <taxon>Pseudomonadati</taxon>
        <taxon>Pseudomonadota</taxon>
        <taxon>Alphaproteobacteria</taxon>
        <taxon>Acetobacterales</taxon>
        <taxon>Acidocellaceae</taxon>
        <taxon>Acidiphilium</taxon>
    </lineage>
</organism>
<keyword evidence="3" id="KW-1003">Cell membrane</keyword>
<evidence type="ECO:0000313" key="12">
    <source>
        <dbReference type="Proteomes" id="UP001279553"/>
    </source>
</evidence>
<comment type="similarity">
    <text evidence="2">Belongs to the MotB family.</text>
</comment>
<dbReference type="AlphaFoldDB" id="A0AAW9DNX5"/>
<dbReference type="CDD" id="cd07185">
    <property type="entry name" value="OmpA_C-like"/>
    <property type="match status" value="1"/>
</dbReference>
<sequence>MAIRKSRTGKAGNQAVNIIIRRHENVDAPHHGGAWKVAYADFVTAMMAFFLLMWLINATTQAQRIGLADYFSQANVLNRGASGEGKPFGGRTPFDHGALTSDLGAVRVTVGHNPVSHTVPHVPQGRQIRPLTVSGNQLENQSGPQPGTQHPGAGPAEQASMAPVAPVPASAAALAAGGLAAGNLGQRRFTAAATAMKQAIAADPALKPVSHQISITQTPRGLEIQIMDAHKRPMFRLGSAEPNPMTQDLIRKITPILARLGDRIRISGYTDATPYLIPGHSNWDLSVDRANATRQLMEQSGLPKVLISAVAGYADRRLLIPAQPKAAANRRVAILVLRPAPDTGVKNHGAPAP</sequence>
<keyword evidence="4 9" id="KW-0812">Transmembrane</keyword>
<keyword evidence="11" id="KW-0282">Flagellum</keyword>
<evidence type="ECO:0000256" key="6">
    <source>
        <dbReference type="ARBA" id="ARBA00023136"/>
    </source>
</evidence>
<feature type="transmembrane region" description="Helical" evidence="9">
    <location>
        <begin position="37"/>
        <end position="56"/>
    </location>
</feature>